<reference evidence="1" key="1">
    <citation type="submission" date="2024-05" db="EMBL/GenBank/DDBJ databases">
        <authorList>
            <person name="Ferriol-Gonzalez C."/>
            <person name="Concha-Eloko R."/>
            <person name="Bernabeu-Gimeno M."/>
            <person name="Fernandez-Cuenca F."/>
            <person name="Canada-Garcia J.E."/>
            <person name="Garcia-Cobos S."/>
            <person name="Sanjuan R."/>
            <person name="Domingo-Calap P."/>
        </authorList>
    </citation>
    <scope>NUCLEOTIDE SEQUENCE</scope>
</reference>
<sequence length="256" mass="27472">MAGILLTAEGLDLSKYANGMVFPHMETCSYMNIFTRGVDLTRNLAPGKKRASLIGSPTFNDGYVRFNNQNCLQTDVDHTNEYAMIIVARAPDPAAEAMVVSNYGSPRTDGMGTGNTNGMSFMYRASTSGFANMIQFYRRTGDTSDKQGGPSLSNAEGQRGNFILHLMSTRGAPGSSGQYIGLWDATGGMRNNNAPMNDTTFARGSKLRVGGAYTFGANTGADIAFVGIWNRSMTDAELVAVRDFARTVVGFNGITV</sequence>
<gene>
    <name evidence="1" type="ORF">vBKpn1P3_43</name>
</gene>
<protein>
    <submittedName>
        <fullName evidence="1">Uncharacterized protein</fullName>
    </submittedName>
</protein>
<name>A0AAU8EG18_9VIRU</name>
<accession>A0AAU8EG18</accession>
<proteinExistence type="predicted"/>
<organism evidence="1">
    <name type="scientific">Klebsiella phage vB_Kpn1-P3</name>
    <dbReference type="NCBI Taxonomy" id="3230838"/>
    <lineage>
        <taxon>Viruses</taxon>
    </lineage>
</organism>
<evidence type="ECO:0000313" key="1">
    <source>
        <dbReference type="EMBL" id="XCG96326.1"/>
    </source>
</evidence>
<dbReference type="EMBL" id="PP848845">
    <property type="protein sequence ID" value="XCG96326.1"/>
    <property type="molecule type" value="Genomic_DNA"/>
</dbReference>